<keyword evidence="2" id="KW-1185">Reference proteome</keyword>
<comment type="caution">
    <text evidence="1">The sequence shown here is derived from an EMBL/GenBank/DDBJ whole genome shotgun (WGS) entry which is preliminary data.</text>
</comment>
<dbReference type="AlphaFoldDB" id="A0A8S1QJ44"/>
<organism evidence="1 2">
    <name type="scientific">Paramecium sonneborni</name>
    <dbReference type="NCBI Taxonomy" id="65129"/>
    <lineage>
        <taxon>Eukaryota</taxon>
        <taxon>Sar</taxon>
        <taxon>Alveolata</taxon>
        <taxon>Ciliophora</taxon>
        <taxon>Intramacronucleata</taxon>
        <taxon>Oligohymenophorea</taxon>
        <taxon>Peniculida</taxon>
        <taxon>Parameciidae</taxon>
        <taxon>Paramecium</taxon>
    </lineage>
</organism>
<evidence type="ECO:0000313" key="1">
    <source>
        <dbReference type="EMBL" id="CAD8115663.1"/>
    </source>
</evidence>
<gene>
    <name evidence="1" type="ORF">PSON_ATCC_30995.1.T1090028</name>
</gene>
<proteinExistence type="predicted"/>
<sequence>MIVKKKEKLQVIQQDIGMLDYSPIKQESKSQISEIIESVEPFNLDFESSSSSEAIQWNQEYSIDSKGEILVTGIVN</sequence>
<name>A0A8S1QJ44_9CILI</name>
<reference evidence="1" key="1">
    <citation type="submission" date="2021-01" db="EMBL/GenBank/DDBJ databases">
        <authorList>
            <consortium name="Genoscope - CEA"/>
            <person name="William W."/>
        </authorList>
    </citation>
    <scope>NUCLEOTIDE SEQUENCE</scope>
</reference>
<accession>A0A8S1QJ44</accession>
<evidence type="ECO:0000313" key="2">
    <source>
        <dbReference type="Proteomes" id="UP000692954"/>
    </source>
</evidence>
<dbReference type="Proteomes" id="UP000692954">
    <property type="component" value="Unassembled WGS sequence"/>
</dbReference>
<protein>
    <submittedName>
        <fullName evidence="1">Uncharacterized protein</fullName>
    </submittedName>
</protein>
<dbReference type="EMBL" id="CAJJDN010000109">
    <property type="protein sequence ID" value="CAD8115663.1"/>
    <property type="molecule type" value="Genomic_DNA"/>
</dbReference>